<dbReference type="Proteomes" id="UP001237780">
    <property type="component" value="Unassembled WGS sequence"/>
</dbReference>
<reference evidence="3 4" key="1">
    <citation type="submission" date="2023-07" db="EMBL/GenBank/DDBJ databases">
        <title>Comparative genomics of wheat-associated soil bacteria to identify genetic determinants of phenazine resistance.</title>
        <authorList>
            <person name="Mouncey N."/>
        </authorList>
    </citation>
    <scope>NUCLEOTIDE SEQUENCE [LARGE SCALE GENOMIC DNA]</scope>
    <source>
        <strain evidence="3 4">W4I11</strain>
    </source>
</reference>
<feature type="transmembrane region" description="Helical" evidence="1">
    <location>
        <begin position="9"/>
        <end position="29"/>
    </location>
</feature>
<evidence type="ECO:0000313" key="3">
    <source>
        <dbReference type="EMBL" id="MDQ0997049.1"/>
    </source>
</evidence>
<dbReference type="InterPro" id="IPR021994">
    <property type="entry name" value="DUF3592"/>
</dbReference>
<accession>A0ABU0S8G7</accession>
<keyword evidence="1" id="KW-1133">Transmembrane helix</keyword>
<keyword evidence="1" id="KW-0812">Transmembrane</keyword>
<evidence type="ECO:0000256" key="1">
    <source>
        <dbReference type="SAM" id="Phobius"/>
    </source>
</evidence>
<gene>
    <name evidence="3" type="ORF">QFZ34_002231</name>
</gene>
<feature type="domain" description="DUF3592" evidence="2">
    <location>
        <begin position="47"/>
        <end position="107"/>
    </location>
</feature>
<dbReference type="RefSeq" id="WP_307280573.1">
    <property type="nucleotide sequence ID" value="NZ_JAUSZT010000003.1"/>
</dbReference>
<sequence>MEKRVIHKVLLCTICVVLFFSFGWSVLYVRHFVNNAMEGKGHVTNLVKSHSTKSNVYKPVVEFQTVEGATVEFTSWLGTSPPRFSVGESVSVYYDPRNPQSAIINDWLSLWGGSAILGGLTMIFAVIAYMMYFRVSFAKPRKQHNSAKV</sequence>
<evidence type="ECO:0000313" key="4">
    <source>
        <dbReference type="Proteomes" id="UP001237780"/>
    </source>
</evidence>
<protein>
    <recommendedName>
        <fullName evidence="2">DUF3592 domain-containing protein</fullName>
    </recommendedName>
</protein>
<dbReference type="EMBL" id="JAUSZT010000003">
    <property type="protein sequence ID" value="MDQ0997049.1"/>
    <property type="molecule type" value="Genomic_DNA"/>
</dbReference>
<comment type="caution">
    <text evidence="3">The sequence shown here is derived from an EMBL/GenBank/DDBJ whole genome shotgun (WGS) entry which is preliminary data.</text>
</comment>
<keyword evidence="4" id="KW-1185">Reference proteome</keyword>
<evidence type="ECO:0000259" key="2">
    <source>
        <dbReference type="Pfam" id="PF12158"/>
    </source>
</evidence>
<name>A0ABU0S8G7_9HYPH</name>
<dbReference type="Pfam" id="PF12158">
    <property type="entry name" value="DUF3592"/>
    <property type="match status" value="1"/>
</dbReference>
<feature type="transmembrane region" description="Helical" evidence="1">
    <location>
        <begin position="108"/>
        <end position="132"/>
    </location>
</feature>
<proteinExistence type="predicted"/>
<keyword evidence="1" id="KW-0472">Membrane</keyword>
<organism evidence="3 4">
    <name type="scientific">Phyllobacterium ifriqiyense</name>
    <dbReference type="NCBI Taxonomy" id="314238"/>
    <lineage>
        <taxon>Bacteria</taxon>
        <taxon>Pseudomonadati</taxon>
        <taxon>Pseudomonadota</taxon>
        <taxon>Alphaproteobacteria</taxon>
        <taxon>Hyphomicrobiales</taxon>
        <taxon>Phyllobacteriaceae</taxon>
        <taxon>Phyllobacterium</taxon>
    </lineage>
</organism>